<dbReference type="EMBL" id="JAGMUX010000034">
    <property type="protein sequence ID" value="KAH7207866.1"/>
    <property type="molecule type" value="Genomic_DNA"/>
</dbReference>
<dbReference type="GeneID" id="70227434"/>
<dbReference type="Gene3D" id="4.10.240.10">
    <property type="entry name" value="Zn(2)-C6 fungal-type DNA-binding domain"/>
    <property type="match status" value="1"/>
</dbReference>
<dbReference type="InterPro" id="IPR053175">
    <property type="entry name" value="DHMBA_Reg_Transcription_Factor"/>
</dbReference>
<feature type="domain" description="Zn(2)-C6 fungal-type" evidence="2">
    <location>
        <begin position="10"/>
        <end position="39"/>
    </location>
</feature>
<dbReference type="OrthoDB" id="4220372at2759"/>
<proteinExistence type="predicted"/>
<dbReference type="PROSITE" id="PS50048">
    <property type="entry name" value="ZN2_CY6_FUNGAL_2"/>
    <property type="match status" value="1"/>
</dbReference>
<dbReference type="InterPro" id="IPR001138">
    <property type="entry name" value="Zn2Cys6_DnaBD"/>
</dbReference>
<dbReference type="AlphaFoldDB" id="A0A9P9FYQ8"/>
<keyword evidence="1" id="KW-0539">Nucleus</keyword>
<reference evidence="3" key="1">
    <citation type="journal article" date="2021" name="Nat. Commun.">
        <title>Genetic determinants of endophytism in the Arabidopsis root mycobiome.</title>
        <authorList>
            <person name="Mesny F."/>
            <person name="Miyauchi S."/>
            <person name="Thiergart T."/>
            <person name="Pickel B."/>
            <person name="Atanasova L."/>
            <person name="Karlsson M."/>
            <person name="Huettel B."/>
            <person name="Barry K.W."/>
            <person name="Haridas S."/>
            <person name="Chen C."/>
            <person name="Bauer D."/>
            <person name="Andreopoulos W."/>
            <person name="Pangilinan J."/>
            <person name="LaButti K."/>
            <person name="Riley R."/>
            <person name="Lipzen A."/>
            <person name="Clum A."/>
            <person name="Drula E."/>
            <person name="Henrissat B."/>
            <person name="Kohler A."/>
            <person name="Grigoriev I.V."/>
            <person name="Martin F.M."/>
            <person name="Hacquard S."/>
        </authorList>
    </citation>
    <scope>NUCLEOTIDE SEQUENCE</scope>
    <source>
        <strain evidence="3">MPI-CAGE-AT-0023</strain>
    </source>
</reference>
<dbReference type="CDD" id="cd00067">
    <property type="entry name" value="GAL4"/>
    <property type="match status" value="1"/>
</dbReference>
<dbReference type="RefSeq" id="XP_046041241.1">
    <property type="nucleotide sequence ID" value="XM_046197480.1"/>
</dbReference>
<dbReference type="Pfam" id="PF00172">
    <property type="entry name" value="Zn_clus"/>
    <property type="match status" value="1"/>
</dbReference>
<evidence type="ECO:0000313" key="3">
    <source>
        <dbReference type="EMBL" id="KAH7207866.1"/>
    </source>
</evidence>
<name>A0A9P9FYQ8_FUSRE</name>
<protein>
    <recommendedName>
        <fullName evidence="2">Zn(2)-C6 fungal-type domain-containing protein</fullName>
    </recommendedName>
</protein>
<dbReference type="Proteomes" id="UP000720189">
    <property type="component" value="Unassembled WGS sequence"/>
</dbReference>
<dbReference type="PANTHER" id="PTHR38791">
    <property type="entry name" value="ZN(II)2CYS6 TRANSCRIPTION FACTOR (EUROFUNG)-RELATED-RELATED"/>
    <property type="match status" value="1"/>
</dbReference>
<dbReference type="PROSITE" id="PS00463">
    <property type="entry name" value="ZN2_CY6_FUNGAL_1"/>
    <property type="match status" value="1"/>
</dbReference>
<dbReference type="GO" id="GO:0000981">
    <property type="term" value="F:DNA-binding transcription factor activity, RNA polymerase II-specific"/>
    <property type="evidence" value="ECO:0007669"/>
    <property type="project" value="InterPro"/>
</dbReference>
<evidence type="ECO:0000313" key="4">
    <source>
        <dbReference type="Proteomes" id="UP000720189"/>
    </source>
</evidence>
<dbReference type="SUPFAM" id="SSF57701">
    <property type="entry name" value="Zn2/Cys6 DNA-binding domain"/>
    <property type="match status" value="1"/>
</dbReference>
<accession>A0A9P9FYQ8</accession>
<evidence type="ECO:0000256" key="1">
    <source>
        <dbReference type="ARBA" id="ARBA00023242"/>
    </source>
</evidence>
<dbReference type="InterPro" id="IPR036864">
    <property type="entry name" value="Zn2-C6_fun-type_DNA-bd_sf"/>
</dbReference>
<gene>
    <name evidence="3" type="ORF">BKA55DRAFT_657313</name>
</gene>
<evidence type="ECO:0000259" key="2">
    <source>
        <dbReference type="PROSITE" id="PS50048"/>
    </source>
</evidence>
<comment type="caution">
    <text evidence="3">The sequence shown here is derived from an EMBL/GenBank/DDBJ whole genome shotgun (WGS) entry which is preliminary data.</text>
</comment>
<organism evidence="3 4">
    <name type="scientific">Fusarium redolens</name>
    <dbReference type="NCBI Taxonomy" id="48865"/>
    <lineage>
        <taxon>Eukaryota</taxon>
        <taxon>Fungi</taxon>
        <taxon>Dikarya</taxon>
        <taxon>Ascomycota</taxon>
        <taxon>Pezizomycotina</taxon>
        <taxon>Sordariomycetes</taxon>
        <taxon>Hypocreomycetidae</taxon>
        <taxon>Hypocreales</taxon>
        <taxon>Nectriaceae</taxon>
        <taxon>Fusarium</taxon>
        <taxon>Fusarium redolens species complex</taxon>
    </lineage>
</organism>
<keyword evidence="4" id="KW-1185">Reference proteome</keyword>
<dbReference type="SMART" id="SM00066">
    <property type="entry name" value="GAL4"/>
    <property type="match status" value="1"/>
</dbReference>
<sequence length="466" mass="52420">MVYCGIPSKACENCRKAHKKCDEKYPQCSRCLNLGKICSGYRDQSSLLFRDETSKTKDKIRQRKRLEHGRETQWLKNAASSVTMTSFMKCMAPHPPLLPSKEQIAICHFYHSTIENLSVEDPTLYLQEQLPRLHAACNQGSALHLALEAVSLVGSAEIIPQANQLGLGRYLKAVQALREAIQTERLSSDCQALYGVLLLCGYETITGHSSMSSAWGAHVDGALALLKLQANHVDSPFLRSMYFFIQKNVVMSQMQICQPVDELFTQRSPSSCQDPEIRLFSVAAGIPRLQHQSIDLAQLGTIEMERMIYDAGALDFQLSTWAKSLPPAWAYATALNINSDTRSEYAPRNVHRYAHFYMARVWNFYRVSQLILHSIRLRATSILPSSLDTKLGMNKLGSSLSYGPCTLPAAPRKYPKDRKIGYANSFNVLQKAVFLLPKPFATRRARYFLAGLRYFALIAYKALGYV</sequence>
<dbReference type="GO" id="GO:0008270">
    <property type="term" value="F:zinc ion binding"/>
    <property type="evidence" value="ECO:0007669"/>
    <property type="project" value="InterPro"/>
</dbReference>